<sequence>GWKYEGIGWYSDDNKTTPLYRLYNPNAKSGSHHYTTSASERDGLRKLGWKYEGIGWYGL</sequence>
<accession>A0A1H8QBI0</accession>
<dbReference type="AlphaFoldDB" id="A0A1H8QBI0"/>
<dbReference type="RefSeq" id="WP_369677320.1">
    <property type="nucleotide sequence ID" value="NZ_FOEC01000002.1"/>
</dbReference>
<feature type="non-terminal residue" evidence="2">
    <location>
        <position position="1"/>
    </location>
</feature>
<proteinExistence type="predicted"/>
<protein>
    <recommendedName>
        <fullName evidence="1">DUF5648 domain-containing protein</fullName>
    </recommendedName>
</protein>
<dbReference type="Pfam" id="PF18885">
    <property type="entry name" value="DUF5648"/>
    <property type="match status" value="1"/>
</dbReference>
<evidence type="ECO:0000259" key="1">
    <source>
        <dbReference type="Pfam" id="PF18885"/>
    </source>
</evidence>
<evidence type="ECO:0000313" key="3">
    <source>
        <dbReference type="Proteomes" id="UP000182975"/>
    </source>
</evidence>
<gene>
    <name evidence="2" type="ORF">SAMN02910314_00414</name>
</gene>
<organism evidence="2 3">
    <name type="scientific">Denitrobacterium detoxificans</name>
    <dbReference type="NCBI Taxonomy" id="79604"/>
    <lineage>
        <taxon>Bacteria</taxon>
        <taxon>Bacillati</taxon>
        <taxon>Actinomycetota</taxon>
        <taxon>Coriobacteriia</taxon>
        <taxon>Eggerthellales</taxon>
        <taxon>Eggerthellaceae</taxon>
        <taxon>Denitrobacterium</taxon>
    </lineage>
</organism>
<dbReference type="InterPro" id="IPR043708">
    <property type="entry name" value="DUF5648"/>
</dbReference>
<dbReference type="EMBL" id="FOEC01000002">
    <property type="protein sequence ID" value="SEO51572.1"/>
    <property type="molecule type" value="Genomic_DNA"/>
</dbReference>
<evidence type="ECO:0000313" key="2">
    <source>
        <dbReference type="EMBL" id="SEO51572.1"/>
    </source>
</evidence>
<feature type="domain" description="DUF5648" evidence="1">
    <location>
        <begin position="1"/>
        <end position="59"/>
    </location>
</feature>
<reference evidence="3" key="1">
    <citation type="submission" date="2016-10" db="EMBL/GenBank/DDBJ databases">
        <authorList>
            <person name="Varghese N."/>
        </authorList>
    </citation>
    <scope>NUCLEOTIDE SEQUENCE [LARGE SCALE GENOMIC DNA]</scope>
    <source>
        <strain evidence="3">DSM 21843</strain>
    </source>
</reference>
<name>A0A1H8QBI0_9ACTN</name>
<dbReference type="Proteomes" id="UP000182975">
    <property type="component" value="Unassembled WGS sequence"/>
</dbReference>
<keyword evidence="3" id="KW-1185">Reference proteome</keyword>